<protein>
    <submittedName>
        <fullName evidence="1">Uncharacterized protein</fullName>
    </submittedName>
</protein>
<reference evidence="1" key="1">
    <citation type="submission" date="2018-06" db="EMBL/GenBank/DDBJ databases">
        <authorList>
            <consortium name="Pathogen Informatics"/>
            <person name="Doyle S."/>
        </authorList>
    </citation>
    <scope>NUCLEOTIDE SEQUENCE [LARGE SCALE GENOMIC DNA]</scope>
    <source>
        <strain evidence="1">NCTC11421</strain>
    </source>
</reference>
<evidence type="ECO:0000313" key="1">
    <source>
        <dbReference type="EMBL" id="SUA20812.1"/>
    </source>
</evidence>
<organism evidence="1">
    <name type="scientific">Neisseria gonorrhoeae</name>
    <dbReference type="NCBI Taxonomy" id="485"/>
    <lineage>
        <taxon>Bacteria</taxon>
        <taxon>Pseudomonadati</taxon>
        <taxon>Pseudomonadota</taxon>
        <taxon>Betaproteobacteria</taxon>
        <taxon>Neisseriales</taxon>
        <taxon>Neisseriaceae</taxon>
        <taxon>Neisseria</taxon>
    </lineage>
</organism>
<dbReference type="AlphaFoldDB" id="A0A378VWT1"/>
<gene>
    <name evidence="1" type="ORF">NCTC11421_00916</name>
</gene>
<dbReference type="EMBL" id="UGRI01000001">
    <property type="protein sequence ID" value="SUA20812.1"/>
    <property type="molecule type" value="Genomic_DNA"/>
</dbReference>
<name>A0A378VWT1_NEIGO</name>
<proteinExistence type="predicted"/>
<sequence>MDAPVLGIFRSHQPAAFIETPARMLGFFNDSESENFLHLGGSRAYEIVIIEQIKRKSINMEKRVFMN</sequence>
<accession>A0A378VWT1</accession>